<reference evidence="3 5" key="3">
    <citation type="journal article" date="2020" name="Int. J. Syst. Evol. Microbiol.">
        <title>Novel acetic acid bacteria from cider fermentations: Acetobacter conturbans sp. nov. and Acetobacter fallax sp. nov.</title>
        <authorList>
            <person name="Sombolestani A.S."/>
            <person name="Cleenwerck I."/>
            <person name="Cnockaert M."/>
            <person name="Borremans W."/>
            <person name="Wieme A.D."/>
            <person name="De Vuyst L."/>
            <person name="Vandamme P."/>
        </authorList>
    </citation>
    <scope>NUCLEOTIDE SEQUENCE [LARGE SCALE GENOMIC DNA]</scope>
    <source>
        <strain evidence="3 5">LMG 23848</strain>
    </source>
</reference>
<dbReference type="Proteomes" id="UP000657200">
    <property type="component" value="Unassembled WGS sequence"/>
</dbReference>
<keyword evidence="1" id="KW-0812">Transmembrane</keyword>
<evidence type="ECO:0000313" key="2">
    <source>
        <dbReference type="EMBL" id="CEF56023.1"/>
    </source>
</evidence>
<dbReference type="EMBL" id="LN609302">
    <property type="protein sequence ID" value="CEF56023.1"/>
    <property type="molecule type" value="Genomic_DNA"/>
</dbReference>
<gene>
    <name evidence="2" type="ORF">AGA_1742</name>
    <name evidence="3" type="ORF">GOB80_00305</name>
</gene>
<proteinExistence type="predicted"/>
<evidence type="ECO:0000313" key="5">
    <source>
        <dbReference type="Proteomes" id="UP000657200"/>
    </source>
</evidence>
<sequence>MVTQSGLVLLSGGGCTAASGVLFYLSSKHQRLVVHRPNHRLCLFGATGMGILAVSLLGCARSVTTACFMVVLLLMLVCCFFPLFMATLQFGKKRP</sequence>
<accession>A0A0U5F616</accession>
<reference evidence="2" key="1">
    <citation type="submission" date="2014-09" db="EMBL/GenBank/DDBJ databases">
        <authorList>
            <person name="Magalhaes I.L.F."/>
            <person name="Oliveira U."/>
            <person name="Santos F.R."/>
            <person name="Vidigal T.H.D.A."/>
            <person name="Brescovit A.D."/>
            <person name="Santos A.J."/>
        </authorList>
    </citation>
    <scope>NUCLEOTIDE SEQUENCE</scope>
    <source>
        <strain evidence="2">LMG 23848T</strain>
    </source>
</reference>
<dbReference type="Proteomes" id="UP000068250">
    <property type="component" value="Chromosome I"/>
</dbReference>
<keyword evidence="1" id="KW-1133">Transmembrane helix</keyword>
<organism evidence="2 4">
    <name type="scientific">Acetobacter ghanensis</name>
    <dbReference type="NCBI Taxonomy" id="431306"/>
    <lineage>
        <taxon>Bacteria</taxon>
        <taxon>Pseudomonadati</taxon>
        <taxon>Pseudomonadota</taxon>
        <taxon>Alphaproteobacteria</taxon>
        <taxon>Acetobacterales</taxon>
        <taxon>Acetobacteraceae</taxon>
        <taxon>Acetobacter</taxon>
    </lineage>
</organism>
<dbReference type="STRING" id="431306.AGA_1742"/>
<evidence type="ECO:0000313" key="3">
    <source>
        <dbReference type="EMBL" id="NHO38136.1"/>
    </source>
</evidence>
<feature type="transmembrane region" description="Helical" evidence="1">
    <location>
        <begin position="38"/>
        <end position="57"/>
    </location>
</feature>
<dbReference type="RefSeq" id="WP_059023800.1">
    <property type="nucleotide sequence ID" value="NZ_LN609302.1"/>
</dbReference>
<feature type="transmembrane region" description="Helical" evidence="1">
    <location>
        <begin position="63"/>
        <end position="85"/>
    </location>
</feature>
<feature type="transmembrane region" description="Helical" evidence="1">
    <location>
        <begin position="6"/>
        <end position="26"/>
    </location>
</feature>
<reference evidence="4" key="2">
    <citation type="submission" date="2014-09" db="EMBL/GenBank/DDBJ databases">
        <authorList>
            <person name="Illeghems K.G."/>
        </authorList>
    </citation>
    <scope>NUCLEOTIDE SEQUENCE [LARGE SCALE GENOMIC DNA]</scope>
    <source>
        <strain evidence="4">LMG 23848T</strain>
    </source>
</reference>
<protein>
    <submittedName>
        <fullName evidence="2">Uncharacterized protein</fullName>
    </submittedName>
</protein>
<dbReference type="PATRIC" id="fig|431306.5.peg.1780"/>
<dbReference type="AlphaFoldDB" id="A0A0U5F616"/>
<name>A0A0U5F616_9PROT</name>
<evidence type="ECO:0000313" key="4">
    <source>
        <dbReference type="Proteomes" id="UP000068250"/>
    </source>
</evidence>
<keyword evidence="5" id="KW-1185">Reference proteome</keyword>
<dbReference type="EMBL" id="WOTE01000001">
    <property type="protein sequence ID" value="NHO38136.1"/>
    <property type="molecule type" value="Genomic_DNA"/>
</dbReference>
<evidence type="ECO:0000256" key="1">
    <source>
        <dbReference type="SAM" id="Phobius"/>
    </source>
</evidence>
<keyword evidence="1" id="KW-0472">Membrane</keyword>